<dbReference type="KEGG" id="edi:EDI_044710"/>
<evidence type="ECO:0000313" key="4">
    <source>
        <dbReference type="Proteomes" id="UP000008076"/>
    </source>
</evidence>
<dbReference type="RefSeq" id="XP_001737824.1">
    <property type="nucleotide sequence ID" value="XM_001737772.1"/>
</dbReference>
<dbReference type="SUPFAM" id="SSF50729">
    <property type="entry name" value="PH domain-like"/>
    <property type="match status" value="1"/>
</dbReference>
<accession>B0EHX1</accession>
<evidence type="ECO:0000256" key="1">
    <source>
        <dbReference type="ARBA" id="ARBA00022468"/>
    </source>
</evidence>
<dbReference type="PROSITE" id="PS50238">
    <property type="entry name" value="RHOGAP"/>
    <property type="match status" value="1"/>
</dbReference>
<sequence>MNAENLSKVISPNIYPCDNTSLDIEKLTKTVKFMIENYDIVFRPIKTEINKLYKDGETERLKRLKFESKMLQGSLNDRDISVSRLFESTKENSVVLTLIDILRQGEAEIEEGKKVYKRWVVLKSKTMMLFKEKGQAKAEIVIPLLECFVTETMKGTVINISLNEKHYYSITFINNHKKWVKLIKSCLKPDSK</sequence>
<dbReference type="Gene3D" id="1.10.555.10">
    <property type="entry name" value="Rho GTPase activation protein"/>
    <property type="match status" value="1"/>
</dbReference>
<dbReference type="GeneID" id="5882878"/>
<dbReference type="AlphaFoldDB" id="B0EHX1"/>
<dbReference type="Pfam" id="PF00169">
    <property type="entry name" value="PH"/>
    <property type="match status" value="1"/>
</dbReference>
<dbReference type="Proteomes" id="UP000008076">
    <property type="component" value="Unassembled WGS sequence"/>
</dbReference>
<gene>
    <name evidence="3" type="ORF">EDI_044710</name>
</gene>
<dbReference type="InterPro" id="IPR000198">
    <property type="entry name" value="RhoGAP_dom"/>
</dbReference>
<organism evidence="4">
    <name type="scientific">Entamoeba dispar (strain ATCC PRA-260 / SAW760)</name>
    <dbReference type="NCBI Taxonomy" id="370354"/>
    <lineage>
        <taxon>Eukaryota</taxon>
        <taxon>Amoebozoa</taxon>
        <taxon>Evosea</taxon>
        <taxon>Archamoebae</taxon>
        <taxon>Mastigamoebida</taxon>
        <taxon>Entamoebidae</taxon>
        <taxon>Entamoeba</taxon>
    </lineage>
</organism>
<keyword evidence="1" id="KW-0343">GTPase activation</keyword>
<dbReference type="InterPro" id="IPR011993">
    <property type="entry name" value="PH-like_dom_sf"/>
</dbReference>
<dbReference type="VEuPathDB" id="AmoebaDB:EDI_044710"/>
<dbReference type="GO" id="GO:0007165">
    <property type="term" value="P:signal transduction"/>
    <property type="evidence" value="ECO:0007669"/>
    <property type="project" value="InterPro"/>
</dbReference>
<protein>
    <recommendedName>
        <fullName evidence="2">Rho-GAP domain-containing protein</fullName>
    </recommendedName>
</protein>
<evidence type="ECO:0000259" key="2">
    <source>
        <dbReference type="PROSITE" id="PS50238"/>
    </source>
</evidence>
<feature type="domain" description="Rho-GAP" evidence="2">
    <location>
        <begin position="1"/>
        <end position="42"/>
    </location>
</feature>
<keyword evidence="4" id="KW-1185">Reference proteome</keyword>
<evidence type="ECO:0000313" key="3">
    <source>
        <dbReference type="EMBL" id="EDR25915.1"/>
    </source>
</evidence>
<reference evidence="4" key="1">
    <citation type="submission" date="2007-12" db="EMBL/GenBank/DDBJ databases">
        <title>Annotation of Entamoeba dispar SAW760.</title>
        <authorList>
            <person name="Lorenzi H."/>
            <person name="Inman J."/>
            <person name="Schobel S."/>
            <person name="Amedeo P."/>
            <person name="Caler E."/>
        </authorList>
    </citation>
    <scope>NUCLEOTIDE SEQUENCE [LARGE SCALE GENOMIC DNA]</scope>
    <source>
        <strain evidence="4">ATCC PRA-260 / SAW760</strain>
    </source>
</reference>
<dbReference type="InterPro" id="IPR001849">
    <property type="entry name" value="PH_domain"/>
</dbReference>
<dbReference type="InterPro" id="IPR008936">
    <property type="entry name" value="Rho_GTPase_activation_prot"/>
</dbReference>
<dbReference type="Gene3D" id="2.30.29.30">
    <property type="entry name" value="Pleckstrin-homology domain (PH domain)/Phosphotyrosine-binding domain (PTB)"/>
    <property type="match status" value="1"/>
</dbReference>
<proteinExistence type="predicted"/>
<dbReference type="GO" id="GO:0005096">
    <property type="term" value="F:GTPase activator activity"/>
    <property type="evidence" value="ECO:0007669"/>
    <property type="project" value="UniProtKB-KW"/>
</dbReference>
<dbReference type="SUPFAM" id="SSF48350">
    <property type="entry name" value="GTPase activation domain, GAP"/>
    <property type="match status" value="1"/>
</dbReference>
<name>B0EHX1_ENTDS</name>
<dbReference type="OrthoDB" id="10510724at2759"/>
<dbReference type="EMBL" id="DS549356">
    <property type="protein sequence ID" value="EDR25915.1"/>
    <property type="molecule type" value="Genomic_DNA"/>
</dbReference>